<sequence>MLNLYFNPYPGVSNDKESIKACLISTAKSFKDISDYIKIHVHDPEGQDSIRFFKVYTDNYNSFFTPSQFIGELKKRDKELVVFLLRSIDKGSKLLNVNLSICEDLILEGFDFPAPIIEYAMRNDGMAITITDDHDWKRDFFTFINHKNQLPNIHGQDDCSPLFSWIDLWEKRNTSFIEILEYRFNIIFATGASRELTPTKEEADIIIDRLKIKRKTNYAVDNDIIKFFKTKYGQIFELRVYDKGSRIFFTIHDYRMVIGGFYRKSGSIKQNKAGEQAAKRLKKNGYI</sequence>
<protein>
    <submittedName>
        <fullName evidence="1">Uncharacterized protein</fullName>
    </submittedName>
</protein>
<proteinExistence type="predicted"/>
<evidence type="ECO:0000313" key="1">
    <source>
        <dbReference type="EMBL" id="BBO86453.1"/>
    </source>
</evidence>
<evidence type="ECO:0000313" key="2">
    <source>
        <dbReference type="Proteomes" id="UP000425960"/>
    </source>
</evidence>
<gene>
    <name evidence="1" type="ORF">DSCO28_70190</name>
</gene>
<dbReference type="KEGG" id="dov:DSCO28_70190"/>
<dbReference type="RefSeq" id="WP_155325734.1">
    <property type="nucleotide sequence ID" value="NZ_AP021876.1"/>
</dbReference>
<dbReference type="EMBL" id="AP021876">
    <property type="protein sequence ID" value="BBO86453.1"/>
    <property type="molecule type" value="Genomic_DNA"/>
</dbReference>
<dbReference type="Proteomes" id="UP000425960">
    <property type="component" value="Chromosome"/>
</dbReference>
<dbReference type="AlphaFoldDB" id="A0A5K8A1N7"/>
<reference evidence="1 2" key="1">
    <citation type="submission" date="2019-11" db="EMBL/GenBank/DDBJ databases">
        <title>Comparative genomics of hydrocarbon-degrading Desulfosarcina strains.</title>
        <authorList>
            <person name="Watanabe M."/>
            <person name="Kojima H."/>
            <person name="Fukui M."/>
        </authorList>
    </citation>
    <scope>NUCLEOTIDE SEQUENCE [LARGE SCALE GENOMIC DNA]</scope>
    <source>
        <strain evidence="1 2">28bB2T</strain>
    </source>
</reference>
<name>A0A5K8A1N7_9BACT</name>
<organism evidence="1 2">
    <name type="scientific">Desulfosarcina ovata subsp. sediminis</name>
    <dbReference type="NCBI Taxonomy" id="885957"/>
    <lineage>
        <taxon>Bacteria</taxon>
        <taxon>Pseudomonadati</taxon>
        <taxon>Thermodesulfobacteriota</taxon>
        <taxon>Desulfobacteria</taxon>
        <taxon>Desulfobacterales</taxon>
        <taxon>Desulfosarcinaceae</taxon>
        <taxon>Desulfosarcina</taxon>
    </lineage>
</organism>
<accession>A0A5K8A1N7</accession>